<dbReference type="Proteomes" id="UP000007062">
    <property type="component" value="Chromosome 3L"/>
</dbReference>
<dbReference type="InParanoid" id="A0A453Z0N1"/>
<proteinExistence type="predicted"/>
<dbReference type="VEuPathDB" id="VectorBase:AGAMI1_009118"/>
<dbReference type="EMBL" id="AAAB01008849">
    <property type="status" value="NOT_ANNOTATED_CDS"/>
    <property type="molecule type" value="Genomic_DNA"/>
</dbReference>
<name>A0A453Z0N1_ANOGA</name>
<reference evidence="1 2" key="1">
    <citation type="journal article" date="2002" name="Science">
        <title>The genome sequence of the malaria mosquito Anopheles gambiae.</title>
        <authorList>
            <person name="Holt R.A."/>
            <person name="Subramanian G.M."/>
            <person name="Halpern A."/>
            <person name="Sutton G.G."/>
            <person name="Charlab R."/>
            <person name="Nusskern D.R."/>
            <person name="Wincker P."/>
            <person name="Clark A.G."/>
            <person name="Ribeiro J.M."/>
            <person name="Wides R."/>
            <person name="Salzberg S.L."/>
            <person name="Loftus B."/>
            <person name="Yandell M."/>
            <person name="Majoros W.H."/>
            <person name="Rusch D.B."/>
            <person name="Lai Z."/>
            <person name="Kraft C.L."/>
            <person name="Abril J.F."/>
            <person name="Anthouard V."/>
            <person name="Arensburger P."/>
            <person name="Atkinson P.W."/>
            <person name="Baden H."/>
            <person name="de Berardinis V."/>
            <person name="Baldwin D."/>
            <person name="Benes V."/>
            <person name="Biedler J."/>
            <person name="Blass C."/>
            <person name="Bolanos R."/>
            <person name="Boscus D."/>
            <person name="Barnstead M."/>
            <person name="Cai S."/>
            <person name="Center A."/>
            <person name="Chaturverdi K."/>
            <person name="Christophides G.K."/>
            <person name="Chrystal M.A."/>
            <person name="Clamp M."/>
            <person name="Cravchik A."/>
            <person name="Curwen V."/>
            <person name="Dana A."/>
            <person name="Delcher A."/>
            <person name="Dew I."/>
            <person name="Evans C.A."/>
            <person name="Flanigan M."/>
            <person name="Grundschober-Freimoser A."/>
            <person name="Friedli L."/>
            <person name="Gu Z."/>
            <person name="Guan P."/>
            <person name="Guigo R."/>
            <person name="Hillenmeyer M.E."/>
            <person name="Hladun S.L."/>
            <person name="Hogan J.R."/>
            <person name="Hong Y.S."/>
            <person name="Hoover J."/>
            <person name="Jaillon O."/>
            <person name="Ke Z."/>
            <person name="Kodira C."/>
            <person name="Kokoza E."/>
            <person name="Koutsos A."/>
            <person name="Letunic I."/>
            <person name="Levitsky A."/>
            <person name="Liang Y."/>
            <person name="Lin J.J."/>
            <person name="Lobo N.F."/>
            <person name="Lopez J.R."/>
            <person name="Malek J.A."/>
            <person name="McIntosh T.C."/>
            <person name="Meister S."/>
            <person name="Miller J."/>
            <person name="Mobarry C."/>
            <person name="Mongin E."/>
            <person name="Murphy S.D."/>
            <person name="O'Brochta D.A."/>
            <person name="Pfannkoch C."/>
            <person name="Qi R."/>
            <person name="Regier M.A."/>
            <person name="Remington K."/>
            <person name="Shao H."/>
            <person name="Sharakhova M.V."/>
            <person name="Sitter C.D."/>
            <person name="Shetty J."/>
            <person name="Smith T.J."/>
            <person name="Strong R."/>
            <person name="Sun J."/>
            <person name="Thomasova D."/>
            <person name="Ton L.Q."/>
            <person name="Topalis P."/>
            <person name="Tu Z."/>
            <person name="Unger M.F."/>
            <person name="Walenz B."/>
            <person name="Wang A."/>
            <person name="Wang J."/>
            <person name="Wang M."/>
            <person name="Wang X."/>
            <person name="Woodford K.J."/>
            <person name="Wortman J.R."/>
            <person name="Wu M."/>
            <person name="Yao A."/>
            <person name="Zdobnov E.M."/>
            <person name="Zhang H."/>
            <person name="Zhao Q."/>
            <person name="Zhao S."/>
            <person name="Zhu S.C."/>
            <person name="Zhimulev I."/>
            <person name="Coluzzi M."/>
            <person name="della Torre A."/>
            <person name="Roth C.W."/>
            <person name="Louis C."/>
            <person name="Kalush F."/>
            <person name="Mural R.J."/>
            <person name="Myers E.W."/>
            <person name="Adams M.D."/>
            <person name="Smith H.O."/>
            <person name="Broder S."/>
            <person name="Gardner M.J."/>
            <person name="Fraser C.M."/>
            <person name="Birney E."/>
            <person name="Bork P."/>
            <person name="Brey P.T."/>
            <person name="Venter J.C."/>
            <person name="Weissenbach J."/>
            <person name="Kafatos F.C."/>
            <person name="Collins F.H."/>
            <person name="Hoffman S.L."/>
        </authorList>
    </citation>
    <scope>NUCLEOTIDE SEQUENCE [LARGE SCALE GENOMIC DNA]</scope>
    <source>
        <strain evidence="1 2">PEST</strain>
    </source>
</reference>
<dbReference type="EnsemblMetazoa" id="AGAP029717-RA">
    <property type="protein sequence ID" value="AGAP029717-PA"/>
    <property type="gene ID" value="AGAP029717"/>
</dbReference>
<reference evidence="1" key="3">
    <citation type="submission" date="2020-05" db="UniProtKB">
        <authorList>
            <consortium name="EnsemblMetazoa"/>
        </authorList>
    </citation>
    <scope>IDENTIFICATION</scope>
    <source>
        <strain evidence="1">PEST</strain>
    </source>
</reference>
<evidence type="ECO:0000313" key="2">
    <source>
        <dbReference type="Proteomes" id="UP000007062"/>
    </source>
</evidence>
<reference evidence="1 2" key="2">
    <citation type="journal article" date="2004" name="Trends Parasitol.">
        <title>The Anopheles gambiae genome: an update.</title>
        <authorList>
            <person name="Mongin E."/>
            <person name="Louis C."/>
            <person name="Holt R.A."/>
            <person name="Birney E."/>
            <person name="Collins F.H."/>
        </authorList>
    </citation>
    <scope>NUCLEOTIDE SEQUENCE [LARGE SCALE GENOMIC DNA]</scope>
    <source>
        <strain evidence="1 2">PEST</strain>
    </source>
</reference>
<evidence type="ECO:0000313" key="1">
    <source>
        <dbReference type="EnsemblMetazoa" id="AGAP029717-PA"/>
    </source>
</evidence>
<keyword evidence="2" id="KW-1185">Reference proteome</keyword>
<accession>A0A453Z0N1</accession>
<sequence length="165" mass="17806">MKATIALLILGALVLLAAAENNVQHKEKRAANNQASAIVEKIAEKGMVFAGSVVEKLKNSEVARKLLGKVLGAMGTQRGKRSIQTNATVTNYNSAHYQKLVLHQTLATDPSPNRVSACPIAQNELNWIETIFIAVQLALGEVNKVINGQKVGFTVPKPTPYKVHN</sequence>
<organism evidence="1 2">
    <name type="scientific">Anopheles gambiae</name>
    <name type="common">African malaria mosquito</name>
    <dbReference type="NCBI Taxonomy" id="7165"/>
    <lineage>
        <taxon>Eukaryota</taxon>
        <taxon>Metazoa</taxon>
        <taxon>Ecdysozoa</taxon>
        <taxon>Arthropoda</taxon>
        <taxon>Hexapoda</taxon>
        <taxon>Insecta</taxon>
        <taxon>Pterygota</taxon>
        <taxon>Neoptera</taxon>
        <taxon>Endopterygota</taxon>
        <taxon>Diptera</taxon>
        <taxon>Nematocera</taxon>
        <taxon>Culicoidea</taxon>
        <taxon>Culicidae</taxon>
        <taxon>Anophelinae</taxon>
        <taxon>Anopheles</taxon>
    </lineage>
</organism>
<dbReference type="AlphaFoldDB" id="A0A453Z0N1"/>
<dbReference type="VEuPathDB" id="VectorBase:AGAP029717"/>
<protein>
    <submittedName>
        <fullName evidence="1">Uncharacterized protein</fullName>
    </submittedName>
</protein>